<evidence type="ECO:0000256" key="6">
    <source>
        <dbReference type="ARBA" id="ARBA00023157"/>
    </source>
</evidence>
<feature type="domain" description="Ig-like" evidence="8">
    <location>
        <begin position="21"/>
        <end position="94"/>
    </location>
</feature>
<dbReference type="InterPro" id="IPR013783">
    <property type="entry name" value="Ig-like_fold"/>
</dbReference>
<protein>
    <recommendedName>
        <fullName evidence="8">Ig-like domain-containing protein</fullName>
    </recommendedName>
</protein>
<dbReference type="GO" id="GO:0005886">
    <property type="term" value="C:plasma membrane"/>
    <property type="evidence" value="ECO:0007669"/>
    <property type="project" value="UniProtKB-SubCell"/>
</dbReference>
<dbReference type="PANTHER" id="PTHR19433:SF111">
    <property type="entry name" value="T CELL RECEPTOR ALPHA VARIABLE 4"/>
    <property type="match status" value="1"/>
</dbReference>
<dbReference type="SMART" id="SM00409">
    <property type="entry name" value="IG"/>
    <property type="match status" value="2"/>
</dbReference>
<keyword evidence="10" id="KW-1185">Reference proteome</keyword>
<dbReference type="InterPro" id="IPR003599">
    <property type="entry name" value="Ig_sub"/>
</dbReference>
<keyword evidence="7" id="KW-0325">Glycoprotein</keyword>
<reference evidence="9" key="3">
    <citation type="submission" date="2025-09" db="UniProtKB">
        <authorList>
            <consortium name="Ensembl"/>
        </authorList>
    </citation>
    <scope>IDENTIFICATION</scope>
</reference>
<dbReference type="PANTHER" id="PTHR19433">
    <property type="entry name" value="T-CELL RECEPTOR ALPHA CHAIN V REGION-RELATED"/>
    <property type="match status" value="1"/>
</dbReference>
<evidence type="ECO:0000256" key="4">
    <source>
        <dbReference type="ARBA" id="ARBA00022859"/>
    </source>
</evidence>
<evidence type="ECO:0000256" key="3">
    <source>
        <dbReference type="ARBA" id="ARBA00022729"/>
    </source>
</evidence>
<dbReference type="CDD" id="cd00099">
    <property type="entry name" value="IgV"/>
    <property type="match status" value="2"/>
</dbReference>
<dbReference type="PROSITE" id="PS50835">
    <property type="entry name" value="IG_LIKE"/>
    <property type="match status" value="2"/>
</dbReference>
<keyword evidence="5" id="KW-0472">Membrane</keyword>
<dbReference type="GeneTree" id="ENSGT00940000162676"/>
<evidence type="ECO:0000313" key="10">
    <source>
        <dbReference type="Proteomes" id="UP001501920"/>
    </source>
</evidence>
<evidence type="ECO:0000256" key="7">
    <source>
        <dbReference type="ARBA" id="ARBA00023180"/>
    </source>
</evidence>
<dbReference type="AlphaFoldDB" id="A0A3B4D319"/>
<dbReference type="InterPro" id="IPR013106">
    <property type="entry name" value="Ig_V-set"/>
</dbReference>
<comment type="subcellular location">
    <subcellularLocation>
        <location evidence="1">Cell membrane</location>
    </subcellularLocation>
</comment>
<keyword evidence="3" id="KW-0732">Signal</keyword>
<dbReference type="GO" id="GO:0009617">
    <property type="term" value="P:response to bacterium"/>
    <property type="evidence" value="ECO:0007669"/>
    <property type="project" value="TreeGrafter"/>
</dbReference>
<dbReference type="Gene3D" id="2.60.40.10">
    <property type="entry name" value="Immunoglobulins"/>
    <property type="match status" value="2"/>
</dbReference>
<dbReference type="InterPro" id="IPR036179">
    <property type="entry name" value="Ig-like_dom_sf"/>
</dbReference>
<keyword evidence="2" id="KW-1003">Cell membrane</keyword>
<keyword evidence="4" id="KW-0391">Immunity</keyword>
<dbReference type="SUPFAM" id="SSF48726">
    <property type="entry name" value="Immunoglobulin"/>
    <property type="match status" value="2"/>
</dbReference>
<name>A0A3B4D319_PYGNA</name>
<organism evidence="9 10">
    <name type="scientific">Pygocentrus nattereri</name>
    <name type="common">Red-bellied piranha</name>
    <dbReference type="NCBI Taxonomy" id="42514"/>
    <lineage>
        <taxon>Eukaryota</taxon>
        <taxon>Metazoa</taxon>
        <taxon>Chordata</taxon>
        <taxon>Craniata</taxon>
        <taxon>Vertebrata</taxon>
        <taxon>Euteleostomi</taxon>
        <taxon>Actinopterygii</taxon>
        <taxon>Neopterygii</taxon>
        <taxon>Teleostei</taxon>
        <taxon>Ostariophysi</taxon>
        <taxon>Characiformes</taxon>
        <taxon>Characoidei</taxon>
        <taxon>Pygocentrus</taxon>
    </lineage>
</organism>
<dbReference type="Proteomes" id="UP001501920">
    <property type="component" value="Chromosome 8"/>
</dbReference>
<reference evidence="9 10" key="1">
    <citation type="submission" date="2020-10" db="EMBL/GenBank/DDBJ databases">
        <title>Pygocentrus nattereri (red-bellied piranha) genome, fPygNat1, primary haplotype.</title>
        <authorList>
            <person name="Myers G."/>
            <person name="Meyer A."/>
            <person name="Karagic N."/>
            <person name="Pippel M."/>
            <person name="Winkler S."/>
            <person name="Tracey A."/>
            <person name="Wood J."/>
            <person name="Formenti G."/>
            <person name="Howe K."/>
            <person name="Fedrigo O."/>
            <person name="Jarvis E.D."/>
        </authorList>
    </citation>
    <scope>NUCLEOTIDE SEQUENCE [LARGE SCALE GENOMIC DNA]</scope>
</reference>
<evidence type="ECO:0000256" key="5">
    <source>
        <dbReference type="ARBA" id="ARBA00023136"/>
    </source>
</evidence>
<dbReference type="InterPro" id="IPR052051">
    <property type="entry name" value="TCR_complex_component"/>
</dbReference>
<feature type="domain" description="Ig-like" evidence="8">
    <location>
        <begin position="116"/>
        <end position="227"/>
    </location>
</feature>
<evidence type="ECO:0000313" key="9">
    <source>
        <dbReference type="Ensembl" id="ENSPNAP00000017471.2"/>
    </source>
</evidence>
<dbReference type="Ensembl" id="ENSPNAT00000038544.2">
    <property type="protein sequence ID" value="ENSPNAP00000017471.2"/>
    <property type="gene ID" value="ENSPNAG00000023717.2"/>
</dbReference>
<accession>A0A3B4D319</accession>
<dbReference type="GO" id="GO:0002376">
    <property type="term" value="P:immune system process"/>
    <property type="evidence" value="ECO:0007669"/>
    <property type="project" value="UniProtKB-KW"/>
</dbReference>
<proteinExistence type="predicted"/>
<dbReference type="Pfam" id="PF07686">
    <property type="entry name" value="V-set"/>
    <property type="match status" value="2"/>
</dbReference>
<keyword evidence="6" id="KW-1015">Disulfide bond</keyword>
<evidence type="ECO:0000256" key="1">
    <source>
        <dbReference type="ARBA" id="ARBA00004236"/>
    </source>
</evidence>
<sequence length="267" mass="29968">LNVFTSNKQTVELNERMFISVKTGENHTLSCNVERSEKNTIVWFKQQLGQEFKDVVTKLPDKKAISNNLKLDLNKDFSLTIKNISEDDEGMYFCGQSEGDMFTFFNVIFLAVTDEPHLNISVLQTPVRGSVSPGEPVTLQCTVLSEIRAADLRVLWFRAAAGQSFPEIIYTHQNSSSRQCEISSSTSCSLYEFSKNIRDHNHTGTYYCAVAACGKIIFGNGTSVELSNLNYKFQKTKRGRGKREQPQEDSLYSAVRGSSVNDCSVTH</sequence>
<reference evidence="9" key="2">
    <citation type="submission" date="2025-08" db="UniProtKB">
        <authorList>
            <consortium name="Ensembl"/>
        </authorList>
    </citation>
    <scope>IDENTIFICATION</scope>
</reference>
<evidence type="ECO:0000259" key="8">
    <source>
        <dbReference type="PROSITE" id="PS50835"/>
    </source>
</evidence>
<dbReference type="InterPro" id="IPR007110">
    <property type="entry name" value="Ig-like_dom"/>
</dbReference>
<evidence type="ECO:0000256" key="2">
    <source>
        <dbReference type="ARBA" id="ARBA00022475"/>
    </source>
</evidence>